<dbReference type="NCBIfam" id="TIGR01391">
    <property type="entry name" value="dnaG"/>
    <property type="match status" value="1"/>
</dbReference>
<keyword evidence="10 12" id="KW-0238">DNA-binding</keyword>
<feature type="domain" description="Toprim" evidence="15">
    <location>
        <begin position="254"/>
        <end position="335"/>
    </location>
</feature>
<dbReference type="PIRSF" id="PIRSF002811">
    <property type="entry name" value="DnaG"/>
    <property type="match status" value="1"/>
</dbReference>
<evidence type="ECO:0000256" key="2">
    <source>
        <dbReference type="ARBA" id="ARBA00022515"/>
    </source>
</evidence>
<sequence>MNIPQQTIEHVKERTDITELVSGYIKLEKRGRNYVGLCPFHNEKTPSFSVSPEKQICHCFGCKKGGNVFQFLMQIENISFSESVKRLGEPLGVEVATSESRVDDNDMQFIKMHEHITDLFHHILIHTNEGEAALNYLIDRGFSSDILKREKIGLAPKMSSFTKNAILEKGFTEEAAYSAGLLSRNEENFSYYDRFVNRIMIPIKNHQDYVIGFTARSIDGSEPKYLNTPETKVFQKRHLLFNLSDARKSIRQQDEVILMEGHLDVLKVKSVNVENIVGLMGTALSDENINLLDRLASNVTLMFDGDNAGAQATMSIGEQLLKHGLNTFVIQLPRGMDPDEFIVENGEAAFRDLVKNEKRHYVHFLSEKLLNESMHNDLAYSQNINALIDALKYVNDSAIKSRLIMHISERYNIDKSQIESRLPVKNPVKRESGIQQVEKLSIREKKERYFLKALLNDRSLFEYCRNQIDAEVLTSQQYYGIFKGLCNYFDDHDTFEVSSFIQQIPNELLEVVIDIDNLKIQSDVSRDEIDDYLDDLSGKRNSNKEKKLLFAQLAEAEADNDIDLQASIMQQLLEINSRYKS</sequence>
<evidence type="ECO:0000256" key="4">
    <source>
        <dbReference type="ARBA" id="ARBA00022695"/>
    </source>
</evidence>
<keyword evidence="2 12" id="KW-0639">Primosome</keyword>
<dbReference type="PROSITE" id="PS50880">
    <property type="entry name" value="TOPRIM"/>
    <property type="match status" value="1"/>
</dbReference>
<comment type="similarity">
    <text evidence="12 13">Belongs to the DnaG primase family.</text>
</comment>
<evidence type="ECO:0000313" key="16">
    <source>
        <dbReference type="EMBL" id="SDK80194.1"/>
    </source>
</evidence>
<evidence type="ECO:0000256" key="9">
    <source>
        <dbReference type="ARBA" id="ARBA00022842"/>
    </source>
</evidence>
<dbReference type="GO" id="GO:0008270">
    <property type="term" value="F:zinc ion binding"/>
    <property type="evidence" value="ECO:0007669"/>
    <property type="project" value="UniProtKB-UniRule"/>
</dbReference>
<evidence type="ECO:0000256" key="12">
    <source>
        <dbReference type="HAMAP-Rule" id="MF_00974"/>
    </source>
</evidence>
<dbReference type="Pfam" id="PF01807">
    <property type="entry name" value="Zn_ribbon_DnaG"/>
    <property type="match status" value="1"/>
</dbReference>
<dbReference type="GO" id="GO:1990077">
    <property type="term" value="C:primosome complex"/>
    <property type="evidence" value="ECO:0007669"/>
    <property type="project" value="UniProtKB-KW"/>
</dbReference>
<dbReference type="GO" id="GO:0003677">
    <property type="term" value="F:DNA binding"/>
    <property type="evidence" value="ECO:0007669"/>
    <property type="project" value="UniProtKB-KW"/>
</dbReference>
<dbReference type="Pfam" id="PF08275">
    <property type="entry name" value="DNAG_N"/>
    <property type="match status" value="1"/>
</dbReference>
<reference evidence="17" key="1">
    <citation type="submission" date="2016-10" db="EMBL/GenBank/DDBJ databases">
        <authorList>
            <person name="Varghese N."/>
            <person name="Submissions S."/>
        </authorList>
    </citation>
    <scope>NUCLEOTIDE SEQUENCE [LARGE SCALE GENOMIC DNA]</scope>
    <source>
        <strain evidence="17">CGMCC 1.8895</strain>
    </source>
</reference>
<keyword evidence="6 12" id="KW-0479">Metal-binding</keyword>
<feature type="zinc finger region" description="CHC2-type" evidence="12 14">
    <location>
        <begin position="38"/>
        <end position="62"/>
    </location>
</feature>
<evidence type="ECO:0000256" key="8">
    <source>
        <dbReference type="ARBA" id="ARBA00022833"/>
    </source>
</evidence>
<dbReference type="InterPro" id="IPR030846">
    <property type="entry name" value="DnaG_bac"/>
</dbReference>
<dbReference type="Gene3D" id="3.90.980.10">
    <property type="entry name" value="DNA primase, catalytic core, N-terminal domain"/>
    <property type="match status" value="1"/>
</dbReference>
<dbReference type="InterPro" id="IPR036977">
    <property type="entry name" value="DNA_primase_Znf_CHC2"/>
</dbReference>
<dbReference type="SUPFAM" id="SSF57783">
    <property type="entry name" value="Zinc beta-ribbon"/>
    <property type="match status" value="1"/>
</dbReference>
<dbReference type="GO" id="GO:0005737">
    <property type="term" value="C:cytoplasm"/>
    <property type="evidence" value="ECO:0007669"/>
    <property type="project" value="TreeGrafter"/>
</dbReference>
<dbReference type="Gene3D" id="3.90.580.10">
    <property type="entry name" value="Zinc finger, CHC2-type domain"/>
    <property type="match status" value="1"/>
</dbReference>
<keyword evidence="11 12" id="KW-0804">Transcription</keyword>
<dbReference type="PANTHER" id="PTHR30313:SF2">
    <property type="entry name" value="DNA PRIMASE"/>
    <property type="match status" value="1"/>
</dbReference>
<dbReference type="HAMAP" id="MF_00974">
    <property type="entry name" value="DNA_primase_DnaG"/>
    <property type="match status" value="1"/>
</dbReference>
<dbReference type="EMBL" id="FNFY01000010">
    <property type="protein sequence ID" value="SDK80194.1"/>
    <property type="molecule type" value="Genomic_DNA"/>
</dbReference>
<keyword evidence="9" id="KW-0460">Magnesium</keyword>
<comment type="catalytic activity">
    <reaction evidence="12">
        <text>ssDNA + n NTP = ssDNA/pppN(pN)n-1 hybrid + (n-1) diphosphate.</text>
        <dbReference type="EC" id="2.7.7.101"/>
    </reaction>
</comment>
<dbReference type="InterPro" id="IPR006171">
    <property type="entry name" value="TOPRIM_dom"/>
</dbReference>
<comment type="subunit">
    <text evidence="12">Monomer. Interacts with DnaB.</text>
</comment>
<dbReference type="GO" id="GO:0003899">
    <property type="term" value="F:DNA-directed RNA polymerase activity"/>
    <property type="evidence" value="ECO:0007669"/>
    <property type="project" value="UniProtKB-UniRule"/>
</dbReference>
<evidence type="ECO:0000259" key="15">
    <source>
        <dbReference type="PROSITE" id="PS50880"/>
    </source>
</evidence>
<dbReference type="CDD" id="cd03364">
    <property type="entry name" value="TOPRIM_DnaG_primases"/>
    <property type="match status" value="1"/>
</dbReference>
<keyword evidence="8 12" id="KW-0862">Zinc</keyword>
<comment type="function">
    <text evidence="12 13">RNA polymerase that catalyzes the synthesis of short RNA molecules used as primers for DNA polymerase during DNA replication.</text>
</comment>
<proteinExistence type="inferred from homology"/>
<evidence type="ECO:0000256" key="13">
    <source>
        <dbReference type="PIRNR" id="PIRNR002811"/>
    </source>
</evidence>
<dbReference type="AlphaFoldDB" id="A0A1G9EVN5"/>
<accession>A0A1G9EVN5</accession>
<protein>
    <recommendedName>
        <fullName evidence="12 13">DNA primase</fullName>
        <ecNumber evidence="12">2.7.7.101</ecNumber>
    </recommendedName>
</protein>
<evidence type="ECO:0000256" key="1">
    <source>
        <dbReference type="ARBA" id="ARBA00022478"/>
    </source>
</evidence>
<keyword evidence="3 12" id="KW-0808">Transferase</keyword>
<dbReference type="Gene3D" id="1.10.860.10">
    <property type="entry name" value="DNAb Helicase, Chain A"/>
    <property type="match status" value="1"/>
</dbReference>
<gene>
    <name evidence="12" type="primary">dnaG</name>
    <name evidence="16" type="ORF">SAMN05216216_11022</name>
</gene>
<name>A0A1G9EVN5_9BACL</name>
<keyword evidence="1 12" id="KW-0240">DNA-directed RNA polymerase</keyword>
<evidence type="ECO:0000256" key="3">
    <source>
        <dbReference type="ARBA" id="ARBA00022679"/>
    </source>
</evidence>
<dbReference type="InterPro" id="IPR002694">
    <property type="entry name" value="Znf_CHC2"/>
</dbReference>
<dbReference type="RefSeq" id="WP_092986014.1">
    <property type="nucleotide sequence ID" value="NZ_FNFY01000010.1"/>
</dbReference>
<evidence type="ECO:0000256" key="7">
    <source>
        <dbReference type="ARBA" id="ARBA00022771"/>
    </source>
</evidence>
<comment type="cofactor">
    <cofactor evidence="12 13 14">
        <name>Zn(2+)</name>
        <dbReference type="ChEBI" id="CHEBI:29105"/>
    </cofactor>
    <text evidence="12 13 14">Binds 1 zinc ion per monomer.</text>
</comment>
<keyword evidence="4 12" id="KW-0548">Nucleotidyltransferase</keyword>
<dbReference type="Proteomes" id="UP000199008">
    <property type="component" value="Unassembled WGS sequence"/>
</dbReference>
<evidence type="ECO:0000313" key="17">
    <source>
        <dbReference type="Proteomes" id="UP000199008"/>
    </source>
</evidence>
<dbReference type="SMART" id="SM00493">
    <property type="entry name" value="TOPRIM"/>
    <property type="match status" value="1"/>
</dbReference>
<keyword evidence="5 12" id="KW-0235">DNA replication</keyword>
<dbReference type="InterPro" id="IPR034151">
    <property type="entry name" value="TOPRIM_DnaG_bac"/>
</dbReference>
<dbReference type="SMART" id="SM00400">
    <property type="entry name" value="ZnF_CHCC"/>
    <property type="match status" value="1"/>
</dbReference>
<dbReference type="OrthoDB" id="9803773at2"/>
<dbReference type="GO" id="GO:0006269">
    <property type="term" value="P:DNA replication, synthesis of primer"/>
    <property type="evidence" value="ECO:0007669"/>
    <property type="project" value="UniProtKB-UniRule"/>
</dbReference>
<dbReference type="InterPro" id="IPR037068">
    <property type="entry name" value="DNA_primase_core_N_sf"/>
</dbReference>
<dbReference type="Gene3D" id="3.40.1360.10">
    <property type="match status" value="1"/>
</dbReference>
<keyword evidence="7 12" id="KW-0863">Zinc-finger</keyword>
<evidence type="ECO:0000256" key="6">
    <source>
        <dbReference type="ARBA" id="ARBA00022723"/>
    </source>
</evidence>
<comment type="domain">
    <text evidence="12">Contains an N-terminal zinc-binding domain, a central core domain that contains the primase activity, and a C-terminal DnaB-binding domain.</text>
</comment>
<dbReference type="InterPro" id="IPR016136">
    <property type="entry name" value="DNA_helicase_N/primase_C"/>
</dbReference>
<dbReference type="FunFam" id="3.90.580.10:FF:000001">
    <property type="entry name" value="DNA primase"/>
    <property type="match status" value="1"/>
</dbReference>
<organism evidence="16 17">
    <name type="scientific">Lacicoccus qingdaonensis</name>
    <dbReference type="NCBI Taxonomy" id="576118"/>
    <lineage>
        <taxon>Bacteria</taxon>
        <taxon>Bacillati</taxon>
        <taxon>Bacillota</taxon>
        <taxon>Bacilli</taxon>
        <taxon>Bacillales</taxon>
        <taxon>Salinicoccaceae</taxon>
        <taxon>Lacicoccus</taxon>
    </lineage>
</organism>
<evidence type="ECO:0000256" key="11">
    <source>
        <dbReference type="ARBA" id="ARBA00023163"/>
    </source>
</evidence>
<dbReference type="InterPro" id="IPR006295">
    <property type="entry name" value="DNA_primase_DnaG"/>
</dbReference>
<dbReference type="SUPFAM" id="SSF56731">
    <property type="entry name" value="DNA primase core"/>
    <property type="match status" value="1"/>
</dbReference>
<evidence type="ECO:0000256" key="10">
    <source>
        <dbReference type="ARBA" id="ARBA00023125"/>
    </source>
</evidence>
<dbReference type="InterPro" id="IPR013264">
    <property type="entry name" value="DNAG_N"/>
</dbReference>
<dbReference type="Pfam" id="PF13155">
    <property type="entry name" value="Toprim_2"/>
    <property type="match status" value="1"/>
</dbReference>
<dbReference type="EC" id="2.7.7.101" evidence="12"/>
<dbReference type="STRING" id="576118.SAMN05216216_11022"/>
<dbReference type="InterPro" id="IPR050219">
    <property type="entry name" value="DnaG_primase"/>
</dbReference>
<keyword evidence="17" id="KW-1185">Reference proteome</keyword>
<dbReference type="PANTHER" id="PTHR30313">
    <property type="entry name" value="DNA PRIMASE"/>
    <property type="match status" value="1"/>
</dbReference>
<evidence type="ECO:0000256" key="5">
    <source>
        <dbReference type="ARBA" id="ARBA00022705"/>
    </source>
</evidence>
<dbReference type="GO" id="GO:0000428">
    <property type="term" value="C:DNA-directed RNA polymerase complex"/>
    <property type="evidence" value="ECO:0007669"/>
    <property type="project" value="UniProtKB-KW"/>
</dbReference>
<evidence type="ECO:0000256" key="14">
    <source>
        <dbReference type="PIRSR" id="PIRSR002811-1"/>
    </source>
</evidence>